<name>A0A0D0D140_9AGAR</name>
<keyword evidence="2" id="KW-1185">Reference proteome</keyword>
<organism evidence="1 2">
    <name type="scientific">Collybiopsis luxurians FD-317 M1</name>
    <dbReference type="NCBI Taxonomy" id="944289"/>
    <lineage>
        <taxon>Eukaryota</taxon>
        <taxon>Fungi</taxon>
        <taxon>Dikarya</taxon>
        <taxon>Basidiomycota</taxon>
        <taxon>Agaricomycotina</taxon>
        <taxon>Agaricomycetes</taxon>
        <taxon>Agaricomycetidae</taxon>
        <taxon>Agaricales</taxon>
        <taxon>Marasmiineae</taxon>
        <taxon>Omphalotaceae</taxon>
        <taxon>Collybiopsis</taxon>
        <taxon>Collybiopsis luxurians</taxon>
    </lineage>
</organism>
<evidence type="ECO:0000313" key="2">
    <source>
        <dbReference type="Proteomes" id="UP000053593"/>
    </source>
</evidence>
<proteinExistence type="predicted"/>
<reference evidence="1 2" key="1">
    <citation type="submission" date="2014-04" db="EMBL/GenBank/DDBJ databases">
        <title>Evolutionary Origins and Diversification of the Mycorrhizal Mutualists.</title>
        <authorList>
            <consortium name="DOE Joint Genome Institute"/>
            <consortium name="Mycorrhizal Genomics Consortium"/>
            <person name="Kohler A."/>
            <person name="Kuo A."/>
            <person name="Nagy L.G."/>
            <person name="Floudas D."/>
            <person name="Copeland A."/>
            <person name="Barry K.W."/>
            <person name="Cichocki N."/>
            <person name="Veneault-Fourrey C."/>
            <person name="LaButti K."/>
            <person name="Lindquist E.A."/>
            <person name="Lipzen A."/>
            <person name="Lundell T."/>
            <person name="Morin E."/>
            <person name="Murat C."/>
            <person name="Riley R."/>
            <person name="Ohm R."/>
            <person name="Sun H."/>
            <person name="Tunlid A."/>
            <person name="Henrissat B."/>
            <person name="Grigoriev I.V."/>
            <person name="Hibbett D.S."/>
            <person name="Martin F."/>
        </authorList>
    </citation>
    <scope>NUCLEOTIDE SEQUENCE [LARGE SCALE GENOMIC DNA]</scope>
    <source>
        <strain evidence="1 2">FD-317 M1</strain>
    </source>
</reference>
<evidence type="ECO:0008006" key="3">
    <source>
        <dbReference type="Google" id="ProtNLM"/>
    </source>
</evidence>
<evidence type="ECO:0000313" key="1">
    <source>
        <dbReference type="EMBL" id="KIK62793.1"/>
    </source>
</evidence>
<dbReference type="HOGENOM" id="CLU_537537_0_0_1"/>
<sequence>MLQFDQDMLSSDRQSQPLPSLLTGLRLNQASRSDCVNHAAIDNLPVELLSQIFLELLADLPMSVPFDCQQLWQLGHVSAFWRSVVHSNMSLAWSNIKVNFRPSSRAASLGQTSAEVLRICLERSRDCPLTIAFTCASNAGENDWLPCWDLLMGVCDRWRIIDFFIPITVLSKFAPVKGRIPALETLYLSLEPQNAHSLPHPVDVFEEAPKLCSVIMSSHLSMQSFRLPWKQITSYRTQRMEVEDCIKVLRLAPLLHSLCVRLDATTRSHIRAEPPAADTCDYSLKPLTSLTGVSLNGLMRPGSEHVLFQRLLMLSGPSEILFPSVMELRLVVSPGSLSNFVTPPFATSCFSSALTKLTIRGVFDASEDYAGAREFLANLPSVQKLSFGVCFHHDREVVNTLYNILLIPPSSDRDVVLPKLEELMLEIDYGDVDGPIVPMWALKPMRNMLKSRRRTMESAHLKHSRPIPAQLQKFHLSLSSWNASSLSGWLVDVLEDLGKEGLELRVS</sequence>
<accession>A0A0D0D140</accession>
<dbReference type="AlphaFoldDB" id="A0A0D0D140"/>
<protein>
    <recommendedName>
        <fullName evidence="3">F-box domain-containing protein</fullName>
    </recommendedName>
</protein>
<dbReference type="Proteomes" id="UP000053593">
    <property type="component" value="Unassembled WGS sequence"/>
</dbReference>
<dbReference type="OrthoDB" id="2856759at2759"/>
<dbReference type="EMBL" id="KN834766">
    <property type="protein sequence ID" value="KIK62793.1"/>
    <property type="molecule type" value="Genomic_DNA"/>
</dbReference>
<gene>
    <name evidence="1" type="ORF">GYMLUDRAFT_41684</name>
</gene>